<dbReference type="Gene3D" id="3.40.50.12780">
    <property type="entry name" value="N-terminal domain of ligase-like"/>
    <property type="match status" value="1"/>
</dbReference>
<accession>A0A101P4I5</accession>
<dbReference type="Pfam" id="PF00501">
    <property type="entry name" value="AMP-binding"/>
    <property type="match status" value="1"/>
</dbReference>
<dbReference type="SUPFAM" id="SSF56801">
    <property type="entry name" value="Acetyl-CoA synthetase-like"/>
    <property type="match status" value="1"/>
</dbReference>
<protein>
    <submittedName>
        <fullName evidence="2">CoF synthetase</fullName>
    </submittedName>
</protein>
<dbReference type="RefSeq" id="WP_067124156.1">
    <property type="nucleotide sequence ID" value="NZ_KQ948212.1"/>
</dbReference>
<organism evidence="2 3">
    <name type="scientific">Streptomyces yokosukanensis</name>
    <dbReference type="NCBI Taxonomy" id="67386"/>
    <lineage>
        <taxon>Bacteria</taxon>
        <taxon>Bacillati</taxon>
        <taxon>Actinomycetota</taxon>
        <taxon>Actinomycetes</taxon>
        <taxon>Kitasatosporales</taxon>
        <taxon>Streptomycetaceae</taxon>
        <taxon>Streptomyces</taxon>
    </lineage>
</organism>
<dbReference type="STRING" id="67386.AQI95_17955"/>
<dbReference type="AlphaFoldDB" id="A0A101P4I5"/>
<evidence type="ECO:0000313" key="3">
    <source>
        <dbReference type="Proteomes" id="UP000053127"/>
    </source>
</evidence>
<evidence type="ECO:0000259" key="1">
    <source>
        <dbReference type="Pfam" id="PF00501"/>
    </source>
</evidence>
<dbReference type="Proteomes" id="UP000053127">
    <property type="component" value="Unassembled WGS sequence"/>
</dbReference>
<gene>
    <name evidence="2" type="ORF">AQI95_17955</name>
</gene>
<sequence length="457" mass="49361">MTAPARQTSRDSSLGRLRDAVAARVRVAQKVARVTSLDRRSLDRWTEEALARAVAHACADSPFYADFVPAHLAGAAAAGRLEAFAAFPFTTREHLAGAYPLGMLAVPPREVIRFDESSGTGNGSSIAAFFTVEDWLENNLTVATLLSAVLDERDVVAIAVPYELAGVGQDLDRALEVLGCTIVPLGAASPKCSPERMVHALHRSGATALVCSGTRALYLGEIARRCGLDPRDDLAVSRILMAGEGSSPAKKRRLAEQWGAVAYSMFGMTETNTLAMFCRFGELHLVETRTFFEIVDPESGERLPDGATGELTVTTLASRAMPLLRYRTGDTCRIEAEPCACGSPLRRLRHRGRIGDRLRIGDRWASQLEIEDIVLGAMAAPPYFFTFDAGGDVLEIALPPASADDQTVRAAVSEAVRERLGVRAVFRPLALASFEEALRTSAKPTMRNFTERRAGGI</sequence>
<dbReference type="EMBL" id="LMWN01000024">
    <property type="protein sequence ID" value="KUN04777.1"/>
    <property type="molecule type" value="Genomic_DNA"/>
</dbReference>
<dbReference type="InterPro" id="IPR000873">
    <property type="entry name" value="AMP-dep_synth/lig_dom"/>
</dbReference>
<proteinExistence type="predicted"/>
<reference evidence="2 3" key="1">
    <citation type="submission" date="2015-10" db="EMBL/GenBank/DDBJ databases">
        <title>Draft genome sequence of Streptomyces yokosukanensis DSM 40224, type strain for the species Streptomyces yokosukanensis.</title>
        <authorList>
            <person name="Ruckert C."/>
            <person name="Winkler A."/>
            <person name="Kalinowski J."/>
            <person name="Kampfer P."/>
            <person name="Glaeser S."/>
        </authorList>
    </citation>
    <scope>NUCLEOTIDE SEQUENCE [LARGE SCALE GENOMIC DNA]</scope>
    <source>
        <strain evidence="2 3">DSM 40224</strain>
    </source>
</reference>
<dbReference type="InterPro" id="IPR042099">
    <property type="entry name" value="ANL_N_sf"/>
</dbReference>
<comment type="caution">
    <text evidence="2">The sequence shown here is derived from an EMBL/GenBank/DDBJ whole genome shotgun (WGS) entry which is preliminary data.</text>
</comment>
<dbReference type="OrthoDB" id="580775at2"/>
<evidence type="ECO:0000313" key="2">
    <source>
        <dbReference type="EMBL" id="KUN04777.1"/>
    </source>
</evidence>
<feature type="domain" description="AMP-dependent synthetase/ligase" evidence="1">
    <location>
        <begin position="178"/>
        <end position="313"/>
    </location>
</feature>
<dbReference type="PANTHER" id="PTHR43845:SF1">
    <property type="entry name" value="BLR5969 PROTEIN"/>
    <property type="match status" value="1"/>
</dbReference>
<dbReference type="PANTHER" id="PTHR43845">
    <property type="entry name" value="BLR5969 PROTEIN"/>
    <property type="match status" value="1"/>
</dbReference>
<name>A0A101P4I5_9ACTN</name>
<keyword evidence="3" id="KW-1185">Reference proteome</keyword>